<dbReference type="CDD" id="cd06529">
    <property type="entry name" value="S24_LexA-like"/>
    <property type="match status" value="1"/>
</dbReference>
<evidence type="ECO:0000256" key="3">
    <source>
        <dbReference type="ARBA" id="ARBA00023163"/>
    </source>
</evidence>
<organism evidence="5 8">
    <name type="scientific">Helicobacter typhlonius</name>
    <dbReference type="NCBI Taxonomy" id="76936"/>
    <lineage>
        <taxon>Bacteria</taxon>
        <taxon>Pseudomonadati</taxon>
        <taxon>Campylobacterota</taxon>
        <taxon>Epsilonproteobacteria</taxon>
        <taxon>Campylobacterales</taxon>
        <taxon>Helicobacteraceae</taxon>
        <taxon>Helicobacter</taxon>
    </lineage>
</organism>
<proteinExistence type="predicted"/>
<evidence type="ECO:0000313" key="5">
    <source>
        <dbReference type="EMBL" id="CUU39108.1"/>
    </source>
</evidence>
<dbReference type="SUPFAM" id="SSF51306">
    <property type="entry name" value="LexA/Signal peptidase"/>
    <property type="match status" value="1"/>
</dbReference>
<evidence type="ECO:0000256" key="2">
    <source>
        <dbReference type="ARBA" id="ARBA00023125"/>
    </source>
</evidence>
<dbReference type="Pfam" id="PF00717">
    <property type="entry name" value="Peptidase_S24"/>
    <property type="match status" value="1"/>
</dbReference>
<keyword evidence="2" id="KW-0238">DNA-binding</keyword>
<dbReference type="GO" id="GO:0003677">
    <property type="term" value="F:DNA binding"/>
    <property type="evidence" value="ECO:0007669"/>
    <property type="project" value="UniProtKB-KW"/>
</dbReference>
<dbReference type="Gene3D" id="2.10.109.10">
    <property type="entry name" value="Umud Fragment, subunit A"/>
    <property type="match status" value="1"/>
</dbReference>
<dbReference type="RefSeq" id="WP_034342238.1">
    <property type="nucleotide sequence ID" value="NZ_CAOMJD010000023.1"/>
</dbReference>
<dbReference type="Gene3D" id="1.10.260.40">
    <property type="entry name" value="lambda repressor-like DNA-binding domains"/>
    <property type="match status" value="1"/>
</dbReference>
<dbReference type="EMBL" id="LN907858">
    <property type="protein sequence ID" value="CUU39108.1"/>
    <property type="molecule type" value="Genomic_DNA"/>
</dbReference>
<keyword evidence="3" id="KW-0804">Transcription</keyword>
<keyword evidence="7" id="KW-1185">Reference proteome</keyword>
<protein>
    <submittedName>
        <fullName evidence="5">Phage repressor protein, putative</fullName>
    </submittedName>
    <submittedName>
        <fullName evidence="6">S24 family peptidase</fullName>
    </submittedName>
</protein>
<dbReference type="OrthoDB" id="5320637at2"/>
<dbReference type="InterPro" id="IPR039418">
    <property type="entry name" value="LexA-like"/>
</dbReference>
<evidence type="ECO:0000259" key="4">
    <source>
        <dbReference type="Pfam" id="PF00717"/>
    </source>
</evidence>
<reference evidence="6 7" key="1">
    <citation type="journal article" date="2014" name="Genome Announc.">
        <title>Draft genome sequences of eight enterohepatic helicobacter species isolated from both laboratory and wild rodents.</title>
        <authorList>
            <person name="Sheh A."/>
            <person name="Shen Z."/>
            <person name="Fox J.G."/>
        </authorList>
    </citation>
    <scope>NUCLEOTIDE SEQUENCE [LARGE SCALE GENOMIC DNA]</scope>
    <source>
        <strain evidence="6 7">MIT 98-6810</strain>
    </source>
</reference>
<dbReference type="PANTHER" id="PTHR40661:SF1">
    <property type="entry name" value="HTH CRO_C1-TYPE DOMAIN-CONTAINING PROTEIN"/>
    <property type="match status" value="1"/>
</dbReference>
<keyword evidence="1" id="KW-0805">Transcription regulation</keyword>
<feature type="domain" description="Peptidase S24/S26A/S26B/S26C" evidence="4">
    <location>
        <begin position="94"/>
        <end position="206"/>
    </location>
</feature>
<dbReference type="InterPro" id="IPR015927">
    <property type="entry name" value="Peptidase_S24_S26A/B/C"/>
</dbReference>
<dbReference type="STRING" id="76936.BN2458_PEG0221"/>
<evidence type="ECO:0000256" key="1">
    <source>
        <dbReference type="ARBA" id="ARBA00023015"/>
    </source>
</evidence>
<accession>A0A099UGH8</accession>
<dbReference type="GeneID" id="78150563"/>
<evidence type="ECO:0000313" key="7">
    <source>
        <dbReference type="Proteomes" id="UP000029925"/>
    </source>
</evidence>
<dbReference type="AlphaFoldDB" id="A0A099UGH8"/>
<gene>
    <name evidence="5" type="ORF">BN2458_PEG0221</name>
    <name evidence="6" type="ORF">LS75_006440</name>
</gene>
<reference evidence="8" key="2">
    <citation type="submission" date="2015-11" db="EMBL/GenBank/DDBJ databases">
        <authorList>
            <person name="Anvar S.Y."/>
        </authorList>
    </citation>
    <scope>NUCLEOTIDE SEQUENCE [LARGE SCALE GENOMIC DNA]</scope>
</reference>
<dbReference type="Proteomes" id="UP000029925">
    <property type="component" value="Unassembled WGS sequence"/>
</dbReference>
<dbReference type="InterPro" id="IPR010982">
    <property type="entry name" value="Lambda_DNA-bd_dom_sf"/>
</dbReference>
<dbReference type="InterPro" id="IPR036286">
    <property type="entry name" value="LexA/Signal_pep-like_sf"/>
</dbReference>
<reference evidence="5" key="3">
    <citation type="submission" date="2015-11" db="EMBL/GenBank/DDBJ databases">
        <authorList>
            <person name="Zhang Y."/>
            <person name="Guo Z."/>
        </authorList>
    </citation>
    <scope>NUCLEOTIDE SEQUENCE</scope>
    <source>
        <strain evidence="5">1</strain>
    </source>
</reference>
<evidence type="ECO:0000313" key="8">
    <source>
        <dbReference type="Proteomes" id="UP000064525"/>
    </source>
</evidence>
<dbReference type="Proteomes" id="UP000064525">
    <property type="component" value="Chromosome I"/>
</dbReference>
<evidence type="ECO:0000313" key="6">
    <source>
        <dbReference type="EMBL" id="TLD78402.1"/>
    </source>
</evidence>
<dbReference type="PANTHER" id="PTHR40661">
    <property type="match status" value="1"/>
</dbReference>
<dbReference type="EMBL" id="JRPF02000006">
    <property type="protein sequence ID" value="TLD78402.1"/>
    <property type="molecule type" value="Genomic_DNA"/>
</dbReference>
<name>A0A099UGH8_9HELI</name>
<dbReference type="KEGG" id="hty:BN2458_PEG0221"/>
<dbReference type="PATRIC" id="fig|76936.10.peg.214"/>
<sequence>MPQLTFREIIERIKDILATDSILKPKDIDVAKALNMSPNTLAQAKFKNSIPYKAIMDFLESKHICINTFFYGSAPKESVHTFEHYKILKLYSANASLGGGCINESIQSQEVIFDERILAHLKVRDCELILALGESMESIITDRSLCLVSYKEREVKNGKIYAIRTNDGLFIKHCFIKDKSLELISANLNYEPISYSLNEVEVIGRIRGVIAPV</sequence>